<dbReference type="EMBL" id="CAJVPZ010001793">
    <property type="protein sequence ID" value="CAG8500032.1"/>
    <property type="molecule type" value="Genomic_DNA"/>
</dbReference>
<evidence type="ECO:0000313" key="2">
    <source>
        <dbReference type="EMBL" id="CAG8500032.1"/>
    </source>
</evidence>
<organism evidence="2 3">
    <name type="scientific">Racocetra fulgida</name>
    <dbReference type="NCBI Taxonomy" id="60492"/>
    <lineage>
        <taxon>Eukaryota</taxon>
        <taxon>Fungi</taxon>
        <taxon>Fungi incertae sedis</taxon>
        <taxon>Mucoromycota</taxon>
        <taxon>Glomeromycotina</taxon>
        <taxon>Glomeromycetes</taxon>
        <taxon>Diversisporales</taxon>
        <taxon>Gigasporaceae</taxon>
        <taxon>Racocetra</taxon>
    </lineage>
</organism>
<dbReference type="InterPro" id="IPR036372">
    <property type="entry name" value="BEACH_dom_sf"/>
</dbReference>
<gene>
    <name evidence="2" type="ORF">RFULGI_LOCUS2392</name>
</gene>
<feature type="non-terminal residue" evidence="2">
    <location>
        <position position="1"/>
    </location>
</feature>
<protein>
    <submittedName>
        <fullName evidence="2">14639_t:CDS:1</fullName>
    </submittedName>
</protein>
<proteinExistence type="predicted"/>
<dbReference type="PANTHER" id="PTHR46866">
    <property type="entry name" value="GH12955P"/>
    <property type="match status" value="1"/>
</dbReference>
<dbReference type="OrthoDB" id="26681at2759"/>
<dbReference type="SMART" id="SM01026">
    <property type="entry name" value="Beach"/>
    <property type="match status" value="1"/>
</dbReference>
<reference evidence="2" key="1">
    <citation type="submission" date="2021-06" db="EMBL/GenBank/DDBJ databases">
        <authorList>
            <person name="Kallberg Y."/>
            <person name="Tangrot J."/>
            <person name="Rosling A."/>
        </authorList>
    </citation>
    <scope>NUCLEOTIDE SEQUENCE</scope>
    <source>
        <strain evidence="2">IN212</strain>
    </source>
</reference>
<dbReference type="SUPFAM" id="SSF81837">
    <property type="entry name" value="BEACH domain"/>
    <property type="match status" value="1"/>
</dbReference>
<accession>A0A9N8ZLS9</accession>
<dbReference type="AlphaFoldDB" id="A0A9N8ZLS9"/>
<dbReference type="Gene3D" id="1.10.1540.10">
    <property type="entry name" value="BEACH domain"/>
    <property type="match status" value="1"/>
</dbReference>
<sequence>MVSISKLRREELTAIIAQELHIDVAFPCFSVKEQYGSTACCVVGIKQQKFKILNSLPLLKKIGEITKINKHAATRSPLNNISDQTNDHQSSTTNVLVTVYLKQGLSDPKLSKPQLYARNPSDNGFNYSSTNFHERDDLPLRYFLKEQREGKPLLSLADIEAQYNNYTPIFSDKDLQNPENLSELDVELARQKPENADDILFVEAVSQPDWSSDMPITTSPNIIDVFAVLESDRAYYFMAPYSGTTLEDLLKYSSGVLNSNQLDFTYDGPVPHHITDILSDITYYVYLARKTPIPVLCQYVRTKYEPNEYPSSLQRLFEWTPDECIPEFYTGADAVEAKNVALPLLDGQNSFMKHGITQLFSDPHPQKIVRSDSNKRSPVNINGNMSLLEKYENISSKKRIQLKPTDSNKQLIEVVGDLLGSEKTMGKYQTISSRLKSPKLAPTSKQLSLYDAVSLDEKDPKDPISRFEALSAYINSFPIHLPNDIGDEYFIESLNNFEQAHSFSAKYLPHKYIKHEYSQHFGNIQSSHKQGTANETVDSYFAYGRAWDAYFLGEIIQSIYSAVKNDTGISILSVHQHQNGANPKDFYKLPLSMQKVVSSLMSPNWKQRPSIDALLYSSVPVMGLYDEGLTLPLPECITEAYEFLTDFHRQLFPLYLEALTIEDNIAPYDFNDAKLSYAQKSNVLNDMISSPASAPEDPS</sequence>
<name>A0A9N8ZLS9_9GLOM</name>
<keyword evidence="3" id="KW-1185">Reference proteome</keyword>
<comment type="caution">
    <text evidence="2">The sequence shown here is derived from an EMBL/GenBank/DDBJ whole genome shotgun (WGS) entry which is preliminary data.</text>
</comment>
<evidence type="ECO:0000313" key="3">
    <source>
        <dbReference type="Proteomes" id="UP000789396"/>
    </source>
</evidence>
<dbReference type="PANTHER" id="PTHR46866:SF1">
    <property type="entry name" value="GH12955P"/>
    <property type="match status" value="1"/>
</dbReference>
<feature type="domain" description="BEACH" evidence="1">
    <location>
        <begin position="163"/>
        <end position="367"/>
    </location>
</feature>
<dbReference type="InterPro" id="IPR000409">
    <property type="entry name" value="BEACH_dom"/>
</dbReference>
<dbReference type="Proteomes" id="UP000789396">
    <property type="component" value="Unassembled WGS sequence"/>
</dbReference>
<evidence type="ECO:0000259" key="1">
    <source>
        <dbReference type="SMART" id="SM01026"/>
    </source>
</evidence>